<evidence type="ECO:0000313" key="2">
    <source>
        <dbReference type="Proteomes" id="UP000257109"/>
    </source>
</evidence>
<feature type="non-terminal residue" evidence="1">
    <location>
        <position position="1"/>
    </location>
</feature>
<protein>
    <recommendedName>
        <fullName evidence="3">Retrovirus-related Pol polyprotein</fullName>
    </recommendedName>
</protein>
<dbReference type="InterPro" id="IPR043502">
    <property type="entry name" value="DNA/RNA_pol_sf"/>
</dbReference>
<gene>
    <name evidence="1" type="ORF">CR513_29428</name>
</gene>
<proteinExistence type="predicted"/>
<organism evidence="1 2">
    <name type="scientific">Mucuna pruriens</name>
    <name type="common">Velvet bean</name>
    <name type="synonym">Dolichos pruriens</name>
    <dbReference type="NCBI Taxonomy" id="157652"/>
    <lineage>
        <taxon>Eukaryota</taxon>
        <taxon>Viridiplantae</taxon>
        <taxon>Streptophyta</taxon>
        <taxon>Embryophyta</taxon>
        <taxon>Tracheophyta</taxon>
        <taxon>Spermatophyta</taxon>
        <taxon>Magnoliopsida</taxon>
        <taxon>eudicotyledons</taxon>
        <taxon>Gunneridae</taxon>
        <taxon>Pentapetalae</taxon>
        <taxon>rosids</taxon>
        <taxon>fabids</taxon>
        <taxon>Fabales</taxon>
        <taxon>Fabaceae</taxon>
        <taxon>Papilionoideae</taxon>
        <taxon>50 kb inversion clade</taxon>
        <taxon>NPAAA clade</taxon>
        <taxon>indigoferoid/millettioid clade</taxon>
        <taxon>Phaseoleae</taxon>
        <taxon>Mucuna</taxon>
    </lineage>
</organism>
<reference evidence="1" key="1">
    <citation type="submission" date="2018-05" db="EMBL/GenBank/DDBJ databases">
        <title>Draft genome of Mucuna pruriens seed.</title>
        <authorList>
            <person name="Nnadi N.E."/>
            <person name="Vos R."/>
            <person name="Hasami M.H."/>
            <person name="Devisetty U.K."/>
            <person name="Aguiy J.C."/>
        </authorList>
    </citation>
    <scope>NUCLEOTIDE SEQUENCE [LARGE SCALE GENOMIC DNA]</scope>
    <source>
        <strain evidence="1">JCA_2017</strain>
    </source>
</reference>
<dbReference type="OrthoDB" id="1738562at2759"/>
<evidence type="ECO:0008006" key="3">
    <source>
        <dbReference type="Google" id="ProtNLM"/>
    </source>
</evidence>
<evidence type="ECO:0000313" key="1">
    <source>
        <dbReference type="EMBL" id="RDX88916.1"/>
    </source>
</evidence>
<comment type="caution">
    <text evidence="1">The sequence shown here is derived from an EMBL/GenBank/DDBJ whole genome shotgun (WGS) entry which is preliminary data.</text>
</comment>
<sequence length="153" mass="17829">MRYFDQGMNEEEEELLKYLQPHVGAKAISRQFKYVFLKPPTSLRTVIFATLTRPMKDRLLRVIRDSKEAFGWTIHDIKGISSIVCTHRIYMEDNYEPRALPQHRLNPNMKEVVKDEVLKLLDAGIIYPIFDSKWVSPVQCVPNKGGTTMMEND</sequence>
<name>A0A371GEG7_MUCPR</name>
<dbReference type="SUPFAM" id="SSF56672">
    <property type="entry name" value="DNA/RNA polymerases"/>
    <property type="match status" value="1"/>
</dbReference>
<dbReference type="EMBL" id="QJKJ01005809">
    <property type="protein sequence ID" value="RDX88916.1"/>
    <property type="molecule type" value="Genomic_DNA"/>
</dbReference>
<accession>A0A371GEG7</accession>
<dbReference type="Gene3D" id="3.10.10.10">
    <property type="entry name" value="HIV Type 1 Reverse Transcriptase, subunit A, domain 1"/>
    <property type="match status" value="1"/>
</dbReference>
<dbReference type="AlphaFoldDB" id="A0A371GEG7"/>
<dbReference type="Proteomes" id="UP000257109">
    <property type="component" value="Unassembled WGS sequence"/>
</dbReference>
<keyword evidence="2" id="KW-1185">Reference proteome</keyword>